<sequence length="141" mass="15392">MASSWTPPPFGAPCWVNVPVTDMARAKSFYTKVFNWDIMPQPANLDEKQIVLFSFPKSDSGPNALCGSFERVEASAHTKSDDGYKMYFMVEDDQKTAEAIVANGGAKLSDPVPEGDHGFITQCRDSEGNGIGIYVMKKACS</sequence>
<organism evidence="2 3">
    <name type="scientific">Ajellomyces capsulatus</name>
    <name type="common">Darling's disease fungus</name>
    <name type="synonym">Histoplasma capsulatum</name>
    <dbReference type="NCBI Taxonomy" id="5037"/>
    <lineage>
        <taxon>Eukaryota</taxon>
        <taxon>Fungi</taxon>
        <taxon>Dikarya</taxon>
        <taxon>Ascomycota</taxon>
        <taxon>Pezizomycotina</taxon>
        <taxon>Eurotiomycetes</taxon>
        <taxon>Eurotiomycetidae</taxon>
        <taxon>Onygenales</taxon>
        <taxon>Ajellomycetaceae</taxon>
        <taxon>Histoplasma</taxon>
    </lineage>
</organism>
<dbReference type="AlphaFoldDB" id="A0A8A1M8X0"/>
<dbReference type="Gene3D" id="3.10.180.10">
    <property type="entry name" value="2,3-Dihydroxybiphenyl 1,2-Dioxygenase, domain 1"/>
    <property type="match status" value="1"/>
</dbReference>
<accession>A0A8A1M8X0</accession>
<dbReference type="PANTHER" id="PTHR33993">
    <property type="entry name" value="GLYOXALASE-RELATED"/>
    <property type="match status" value="1"/>
</dbReference>
<dbReference type="InterPro" id="IPR029068">
    <property type="entry name" value="Glyas_Bleomycin-R_OHBP_Dase"/>
</dbReference>
<dbReference type="CDD" id="cd07247">
    <property type="entry name" value="SgaA_N_like"/>
    <property type="match status" value="1"/>
</dbReference>
<dbReference type="InterPro" id="IPR052164">
    <property type="entry name" value="Anthracycline_SecMetBiosynth"/>
</dbReference>
<dbReference type="SUPFAM" id="SSF54593">
    <property type="entry name" value="Glyoxalase/Bleomycin resistance protein/Dihydroxybiphenyl dioxygenase"/>
    <property type="match status" value="1"/>
</dbReference>
<evidence type="ECO:0000313" key="2">
    <source>
        <dbReference type="EMBL" id="QSS61064.1"/>
    </source>
</evidence>
<reference evidence="2" key="1">
    <citation type="submission" date="2021-01" db="EMBL/GenBank/DDBJ databases">
        <title>Chromosome-level genome assembly of a human fungal pathogen reveals clustering of transcriptionally co-regulated genes.</title>
        <authorList>
            <person name="Voorhies M."/>
            <person name="Cohen S."/>
            <person name="Shea T.P."/>
            <person name="Petrus S."/>
            <person name="Munoz J.F."/>
            <person name="Poplawski S."/>
            <person name="Goldman W.E."/>
            <person name="Michael T."/>
            <person name="Cuomo C.A."/>
            <person name="Sil A."/>
            <person name="Beyhan S."/>
        </authorList>
    </citation>
    <scope>NUCLEOTIDE SEQUENCE</scope>
    <source>
        <strain evidence="2">WU24</strain>
    </source>
</reference>
<dbReference type="OrthoDB" id="447346at2759"/>
<gene>
    <name evidence="2" type="ORF">I7I51_05872</name>
</gene>
<dbReference type="InterPro" id="IPR004360">
    <property type="entry name" value="Glyas_Fos-R_dOase_dom"/>
</dbReference>
<dbReference type="PROSITE" id="PS51819">
    <property type="entry name" value="VOC"/>
    <property type="match status" value="1"/>
</dbReference>
<proteinExistence type="predicted"/>
<dbReference type="Proteomes" id="UP000663671">
    <property type="component" value="Chromosome 4"/>
</dbReference>
<protein>
    <submittedName>
        <fullName evidence="2">Glyoxalase, conidia-enriched transcript</fullName>
    </submittedName>
</protein>
<evidence type="ECO:0000259" key="1">
    <source>
        <dbReference type="PROSITE" id="PS51819"/>
    </source>
</evidence>
<dbReference type="InterPro" id="IPR037523">
    <property type="entry name" value="VOC_core"/>
</dbReference>
<evidence type="ECO:0000313" key="3">
    <source>
        <dbReference type="Proteomes" id="UP000663671"/>
    </source>
</evidence>
<dbReference type="EMBL" id="CP069110">
    <property type="protein sequence ID" value="QSS61064.1"/>
    <property type="molecule type" value="Genomic_DNA"/>
</dbReference>
<dbReference type="VEuPathDB" id="FungiDB:I7I51_05872"/>
<dbReference type="Pfam" id="PF00903">
    <property type="entry name" value="Glyoxalase"/>
    <property type="match status" value="1"/>
</dbReference>
<feature type="domain" description="VOC" evidence="1">
    <location>
        <begin position="12"/>
        <end position="136"/>
    </location>
</feature>
<name>A0A8A1M8X0_AJECA</name>